<reference evidence="1 2" key="1">
    <citation type="submission" date="2016-02" db="EMBL/GenBank/DDBJ databases">
        <title>Genome analysis of coral dinoflagellate symbionts highlights evolutionary adaptations to a symbiotic lifestyle.</title>
        <authorList>
            <person name="Aranda M."/>
            <person name="Li Y."/>
            <person name="Liew Y.J."/>
            <person name="Baumgarten S."/>
            <person name="Simakov O."/>
            <person name="Wilson M."/>
            <person name="Piel J."/>
            <person name="Ashoor H."/>
            <person name="Bougouffa S."/>
            <person name="Bajic V.B."/>
            <person name="Ryu T."/>
            <person name="Ravasi T."/>
            <person name="Bayer T."/>
            <person name="Micklem G."/>
            <person name="Kim H."/>
            <person name="Bhak J."/>
            <person name="Lajeunesse T.C."/>
            <person name="Voolstra C.R."/>
        </authorList>
    </citation>
    <scope>NUCLEOTIDE SEQUENCE [LARGE SCALE GENOMIC DNA]</scope>
    <source>
        <strain evidence="1 2">CCMP2467</strain>
    </source>
</reference>
<name>A0A1Q9C3D8_SYMMI</name>
<protein>
    <submittedName>
        <fullName evidence="1">Uncharacterized protein</fullName>
    </submittedName>
</protein>
<sequence length="181" mass="19675">MSIFACSMFYGDGKYPGDGGAVLEKLWQGHRWKELRNCPGRYTTSDSEARGKAPARLLDDLKILSATVEVVPEGKDRILVGRFSGGGGLLTYCKDGGVYVHTLNTESGLIRKIDALQLSSYAATLLAAEPMAANVAAFVVCLAVLPYLTDAEKNASTYALNQVLRDSAKWWQDGILRELDP</sequence>
<dbReference type="Proteomes" id="UP000186817">
    <property type="component" value="Unassembled WGS sequence"/>
</dbReference>
<evidence type="ECO:0000313" key="2">
    <source>
        <dbReference type="Proteomes" id="UP000186817"/>
    </source>
</evidence>
<evidence type="ECO:0000313" key="1">
    <source>
        <dbReference type="EMBL" id="OLP77431.1"/>
    </source>
</evidence>
<dbReference type="EMBL" id="LSRX01001768">
    <property type="protein sequence ID" value="OLP77431.1"/>
    <property type="molecule type" value="Genomic_DNA"/>
</dbReference>
<gene>
    <name evidence="1" type="ORF">AK812_SmicGene42507</name>
</gene>
<comment type="caution">
    <text evidence="1">The sequence shown here is derived from an EMBL/GenBank/DDBJ whole genome shotgun (WGS) entry which is preliminary data.</text>
</comment>
<dbReference type="OMA" id="WKELRNC"/>
<accession>A0A1Q9C3D8</accession>
<dbReference type="AlphaFoldDB" id="A0A1Q9C3D8"/>
<keyword evidence="2" id="KW-1185">Reference proteome</keyword>
<dbReference type="OrthoDB" id="57792at2759"/>
<proteinExistence type="predicted"/>
<organism evidence="1 2">
    <name type="scientific">Symbiodinium microadriaticum</name>
    <name type="common">Dinoflagellate</name>
    <name type="synonym">Zooxanthella microadriatica</name>
    <dbReference type="NCBI Taxonomy" id="2951"/>
    <lineage>
        <taxon>Eukaryota</taxon>
        <taxon>Sar</taxon>
        <taxon>Alveolata</taxon>
        <taxon>Dinophyceae</taxon>
        <taxon>Suessiales</taxon>
        <taxon>Symbiodiniaceae</taxon>
        <taxon>Symbiodinium</taxon>
    </lineage>
</organism>